<proteinExistence type="inferred from homology"/>
<protein>
    <submittedName>
        <fullName evidence="6">HTH-type transcriptional activator AllS</fullName>
    </submittedName>
    <submittedName>
        <fullName evidence="7">Transcriptional regulator</fullName>
    </submittedName>
</protein>
<dbReference type="GO" id="GO:0003700">
    <property type="term" value="F:DNA-binding transcription factor activity"/>
    <property type="evidence" value="ECO:0007669"/>
    <property type="project" value="InterPro"/>
</dbReference>
<name>A0A1Y6HCK7_9XANT</name>
<dbReference type="InterPro" id="IPR000847">
    <property type="entry name" value="LysR_HTH_N"/>
</dbReference>
<dbReference type="Gene3D" id="1.10.10.10">
    <property type="entry name" value="Winged helix-like DNA-binding domain superfamily/Winged helix DNA-binding domain"/>
    <property type="match status" value="1"/>
</dbReference>
<organism evidence="7 9">
    <name type="scientific">Xanthomonas fragariae</name>
    <dbReference type="NCBI Taxonomy" id="48664"/>
    <lineage>
        <taxon>Bacteria</taxon>
        <taxon>Pseudomonadati</taxon>
        <taxon>Pseudomonadota</taxon>
        <taxon>Gammaproteobacteria</taxon>
        <taxon>Lysobacterales</taxon>
        <taxon>Lysobacteraceae</taxon>
        <taxon>Xanthomonas</taxon>
    </lineage>
</organism>
<evidence type="ECO:0000259" key="5">
    <source>
        <dbReference type="PROSITE" id="PS50931"/>
    </source>
</evidence>
<evidence type="ECO:0000256" key="2">
    <source>
        <dbReference type="ARBA" id="ARBA00023015"/>
    </source>
</evidence>
<dbReference type="SUPFAM" id="SSF53850">
    <property type="entry name" value="Periplasmic binding protein-like II"/>
    <property type="match status" value="1"/>
</dbReference>
<dbReference type="Pfam" id="PF03466">
    <property type="entry name" value="LysR_substrate"/>
    <property type="match status" value="1"/>
</dbReference>
<dbReference type="Pfam" id="PF00126">
    <property type="entry name" value="HTH_1"/>
    <property type="match status" value="1"/>
</dbReference>
<dbReference type="InterPro" id="IPR036388">
    <property type="entry name" value="WH-like_DNA-bd_sf"/>
</dbReference>
<dbReference type="OrthoDB" id="5293066at2"/>
<evidence type="ECO:0000313" key="8">
    <source>
        <dbReference type="Proteomes" id="UP000195877"/>
    </source>
</evidence>
<evidence type="ECO:0000313" key="7">
    <source>
        <dbReference type="EMBL" id="SMR03585.1"/>
    </source>
</evidence>
<dbReference type="EMBL" id="LT853882">
    <property type="protein sequence ID" value="SMQ99552.1"/>
    <property type="molecule type" value="Genomic_DNA"/>
</dbReference>
<dbReference type="PANTHER" id="PTHR30126:SF4">
    <property type="entry name" value="LYSR FAMILY TRANSCRIPTIONAL REGULATOR"/>
    <property type="match status" value="1"/>
</dbReference>
<gene>
    <name evidence="6" type="primary">allS</name>
    <name evidence="7" type="ORF">PD5205_02287</name>
    <name evidence="6" type="ORF">PD885_02313</name>
</gene>
<keyword evidence="8" id="KW-1185">Reference proteome</keyword>
<dbReference type="Gene3D" id="3.40.190.290">
    <property type="match status" value="1"/>
</dbReference>
<reference evidence="7 9" key="1">
    <citation type="submission" date="2017-05" db="EMBL/GenBank/DDBJ databases">
        <authorList>
            <person name="Song R."/>
            <person name="Chenine A.L."/>
            <person name="Ruprecht R.M."/>
        </authorList>
    </citation>
    <scope>NUCLEOTIDE SEQUENCE [LARGE SCALE GENOMIC DNA]</scope>
    <source>
        <strain evidence="7">PD5205</strain>
    </source>
</reference>
<dbReference type="GO" id="GO:0000976">
    <property type="term" value="F:transcription cis-regulatory region binding"/>
    <property type="evidence" value="ECO:0007669"/>
    <property type="project" value="TreeGrafter"/>
</dbReference>
<comment type="similarity">
    <text evidence="1">Belongs to the LysR transcriptional regulatory family.</text>
</comment>
<keyword evidence="3" id="KW-0238">DNA-binding</keyword>
<dbReference type="RefSeq" id="WP_002813809.1">
    <property type="nucleotide sequence ID" value="NZ_CP016830.1"/>
</dbReference>
<evidence type="ECO:0000313" key="9">
    <source>
        <dbReference type="Proteomes" id="UP000195953"/>
    </source>
</evidence>
<dbReference type="KEGG" id="xfr:BER92_11005"/>
<sequence>MKISLEALQILDAIDRRGSFAAAAKALFKVPSTISYMVSKLEDDLGVQLFERVGPKATPTQAGCELLREGRHLLRAAQELEVRVRRVASGWESDFAIGLDAILPVALLQAQILDFYTVADSTRLRVLSESLSGSWEALLDRRVDLIVAAGEGPSGGGYVAELIGMLRFVFAVASTHPLAGAGTLGAAELAEHRAIAVADSGRRLLPRTVGLLSGRDVLTVPDMQTKLLLQLAGAGYGFLPEPYARGALQDGRLREVQVETHKPDETFYLAWRPGEEGEALGWWRRALRSEGLFEGWLQSLAETYRSVAATGSRTCDE</sequence>
<dbReference type="PROSITE" id="PS50931">
    <property type="entry name" value="HTH_LYSR"/>
    <property type="match status" value="1"/>
</dbReference>
<evidence type="ECO:0000256" key="3">
    <source>
        <dbReference type="ARBA" id="ARBA00023125"/>
    </source>
</evidence>
<accession>A0A1Y6HCK7</accession>
<reference evidence="6 8" key="2">
    <citation type="submission" date="2017-05" db="EMBL/GenBank/DDBJ databases">
        <authorList>
            <person name="Blom J."/>
        </authorList>
    </citation>
    <scope>NUCLEOTIDE SEQUENCE [LARGE SCALE GENOMIC DNA]</scope>
    <source>
        <strain evidence="6">PD885</strain>
    </source>
</reference>
<feature type="domain" description="HTH lysR-type" evidence="5">
    <location>
        <begin position="3"/>
        <end position="60"/>
    </location>
</feature>
<dbReference type="Proteomes" id="UP000195953">
    <property type="component" value="Chromosome 1"/>
</dbReference>
<dbReference type="SUPFAM" id="SSF46785">
    <property type="entry name" value="Winged helix' DNA-binding domain"/>
    <property type="match status" value="1"/>
</dbReference>
<keyword evidence="4" id="KW-0804">Transcription</keyword>
<dbReference type="InterPro" id="IPR005119">
    <property type="entry name" value="LysR_subst-bd"/>
</dbReference>
<dbReference type="AlphaFoldDB" id="A0A1Y6HCK7"/>
<dbReference type="PANTHER" id="PTHR30126">
    <property type="entry name" value="HTH-TYPE TRANSCRIPTIONAL REGULATOR"/>
    <property type="match status" value="1"/>
</dbReference>
<dbReference type="GeneID" id="61894662"/>
<dbReference type="EMBL" id="LT853885">
    <property type="protein sequence ID" value="SMR03585.1"/>
    <property type="molecule type" value="Genomic_DNA"/>
</dbReference>
<dbReference type="STRING" id="48664.BER92_11005"/>
<evidence type="ECO:0000256" key="4">
    <source>
        <dbReference type="ARBA" id="ARBA00023163"/>
    </source>
</evidence>
<dbReference type="Proteomes" id="UP000195877">
    <property type="component" value="Chromosome 1"/>
</dbReference>
<keyword evidence="2" id="KW-0805">Transcription regulation</keyword>
<dbReference type="eggNOG" id="COG0583">
    <property type="taxonomic scope" value="Bacteria"/>
</dbReference>
<evidence type="ECO:0000313" key="6">
    <source>
        <dbReference type="EMBL" id="SMQ99552.1"/>
    </source>
</evidence>
<dbReference type="InterPro" id="IPR036390">
    <property type="entry name" value="WH_DNA-bd_sf"/>
</dbReference>
<evidence type="ECO:0000256" key="1">
    <source>
        <dbReference type="ARBA" id="ARBA00009437"/>
    </source>
</evidence>